<name>A0A1H7V9F5_9ACTN</name>
<evidence type="ECO:0000256" key="2">
    <source>
        <dbReference type="ARBA" id="ARBA00022679"/>
    </source>
</evidence>
<dbReference type="PANTHER" id="PTHR43619:SF2">
    <property type="entry name" value="S-ADENOSYL-L-METHIONINE-DEPENDENT METHYLTRANSFERASES SUPERFAMILY PROTEIN"/>
    <property type="match status" value="1"/>
</dbReference>
<dbReference type="STRING" id="46177.SAMN05660976_04051"/>
<dbReference type="InterPro" id="IPR016874">
    <property type="entry name" value="TcmP-like"/>
</dbReference>
<dbReference type="InterPro" id="IPR029063">
    <property type="entry name" value="SAM-dependent_MTases_sf"/>
</dbReference>
<evidence type="ECO:0000313" key="4">
    <source>
        <dbReference type="Proteomes" id="UP000198953"/>
    </source>
</evidence>
<keyword evidence="1 3" id="KW-0489">Methyltransferase</keyword>
<reference evidence="3 4" key="1">
    <citation type="submission" date="2016-10" db="EMBL/GenBank/DDBJ databases">
        <authorList>
            <person name="de Groot N.N."/>
        </authorList>
    </citation>
    <scope>NUCLEOTIDE SEQUENCE [LARGE SCALE GENOMIC DNA]</scope>
    <source>
        <strain evidence="3 4">DSM 43357</strain>
    </source>
</reference>
<gene>
    <name evidence="3" type="ORF">SAMN05660976_04051</name>
</gene>
<dbReference type="OrthoDB" id="9800233at2"/>
<accession>A0A1H7V9F5</accession>
<keyword evidence="4" id="KW-1185">Reference proteome</keyword>
<dbReference type="PANTHER" id="PTHR43619">
    <property type="entry name" value="S-ADENOSYL-L-METHIONINE-DEPENDENT METHYLTRANSFERASE YKTD-RELATED"/>
    <property type="match status" value="1"/>
</dbReference>
<dbReference type="SUPFAM" id="SSF53335">
    <property type="entry name" value="S-adenosyl-L-methionine-dependent methyltransferases"/>
    <property type="match status" value="1"/>
</dbReference>
<evidence type="ECO:0000313" key="3">
    <source>
        <dbReference type="EMBL" id="SEM05891.1"/>
    </source>
</evidence>
<dbReference type="Proteomes" id="UP000198953">
    <property type="component" value="Unassembled WGS sequence"/>
</dbReference>
<organism evidence="3 4">
    <name type="scientific">Nonomuraea pusilla</name>
    <dbReference type="NCBI Taxonomy" id="46177"/>
    <lineage>
        <taxon>Bacteria</taxon>
        <taxon>Bacillati</taxon>
        <taxon>Actinomycetota</taxon>
        <taxon>Actinomycetes</taxon>
        <taxon>Streptosporangiales</taxon>
        <taxon>Streptosporangiaceae</taxon>
        <taxon>Nonomuraea</taxon>
    </lineage>
</organism>
<dbReference type="GO" id="GO:0032259">
    <property type="term" value="P:methylation"/>
    <property type="evidence" value="ECO:0007669"/>
    <property type="project" value="UniProtKB-KW"/>
</dbReference>
<keyword evidence="2 3" id="KW-0808">Transferase</keyword>
<evidence type="ECO:0000256" key="1">
    <source>
        <dbReference type="ARBA" id="ARBA00022603"/>
    </source>
</evidence>
<dbReference type="InterPro" id="IPR007213">
    <property type="entry name" value="Ppm1/Ppm2/Tcmp"/>
</dbReference>
<dbReference type="Gene3D" id="3.40.50.150">
    <property type="entry name" value="Vaccinia Virus protein VP39"/>
    <property type="match status" value="1"/>
</dbReference>
<dbReference type="PIRSF" id="PIRSF028177">
    <property type="entry name" value="Polyketide_synth_Omtfrase_TcmP"/>
    <property type="match status" value="1"/>
</dbReference>
<dbReference type="Pfam" id="PF04072">
    <property type="entry name" value="LCM"/>
    <property type="match status" value="1"/>
</dbReference>
<sequence length="276" mass="30550">MRQTGLALDPVMKTSLITLYGKALDARRSPSLLHDTMAAEAFDKLGADVAALGVSPRMALSAAARARHFDDWAAEFLSRHERATVLHLGAGLDTRVWRLDPGPGVAWYDVDQPEVAEVRRRLYPERPGYRLVASSVTANAWLQEVRDDLPALVIAEGLTMYLLPEEGRALFRRVTGHFPSGVIMFDTHNRLAAWALNRRLRRISRTPMLRWAISDPGELERAIPRLRCTAAVSALAAPSTAGLSRALRAVELLTRPVPVLHDAGLYLRYAFDGTAR</sequence>
<dbReference type="EMBL" id="FOBF01000009">
    <property type="protein sequence ID" value="SEM05891.1"/>
    <property type="molecule type" value="Genomic_DNA"/>
</dbReference>
<dbReference type="RefSeq" id="WP_055506559.1">
    <property type="nucleotide sequence ID" value="NZ_BBZG01000004.1"/>
</dbReference>
<dbReference type="GO" id="GO:0008168">
    <property type="term" value="F:methyltransferase activity"/>
    <property type="evidence" value="ECO:0007669"/>
    <property type="project" value="UniProtKB-KW"/>
</dbReference>
<protein>
    <submittedName>
        <fullName evidence="3">Methyltransferase, TIGR00027 family</fullName>
    </submittedName>
</protein>
<proteinExistence type="predicted"/>
<dbReference type="AlphaFoldDB" id="A0A1H7V9F5"/>